<keyword evidence="13" id="KW-1185">Reference proteome</keyword>
<dbReference type="PaxDb" id="2850-Phatr44751"/>
<dbReference type="InterPro" id="IPR002156">
    <property type="entry name" value="RNaseH_domain"/>
</dbReference>
<dbReference type="RefSeq" id="XP_002178936.1">
    <property type="nucleotide sequence ID" value="XM_002178900.1"/>
</dbReference>
<dbReference type="eggNOG" id="ENOG502S89Z">
    <property type="taxonomic scope" value="Eukaryota"/>
</dbReference>
<evidence type="ECO:0000256" key="4">
    <source>
        <dbReference type="ARBA" id="ARBA00012180"/>
    </source>
</evidence>
<dbReference type="InterPro" id="IPR011320">
    <property type="entry name" value="RNase_H1_N"/>
</dbReference>
<evidence type="ECO:0000256" key="9">
    <source>
        <dbReference type="ARBA" id="ARBA00022801"/>
    </source>
</evidence>
<evidence type="ECO:0000259" key="11">
    <source>
        <dbReference type="PROSITE" id="PS50879"/>
    </source>
</evidence>
<keyword evidence="6" id="KW-0540">Nuclease</keyword>
<protein>
    <recommendedName>
        <fullName evidence="5">Ribonuclease H</fullName>
        <ecNumber evidence="4">3.1.26.4</ecNumber>
    </recommendedName>
</protein>
<dbReference type="InterPro" id="IPR009027">
    <property type="entry name" value="Ribosomal_bL9/RNase_H1_N"/>
</dbReference>
<dbReference type="CDD" id="cd09279">
    <property type="entry name" value="RNase_HI_like"/>
    <property type="match status" value="1"/>
</dbReference>
<dbReference type="InterPro" id="IPR012337">
    <property type="entry name" value="RNaseH-like_sf"/>
</dbReference>
<dbReference type="InterPro" id="IPR036397">
    <property type="entry name" value="RNaseH_sf"/>
</dbReference>
<dbReference type="OMA" id="RREWNAE"/>
<evidence type="ECO:0000256" key="2">
    <source>
        <dbReference type="ARBA" id="ARBA00004065"/>
    </source>
</evidence>
<gene>
    <name evidence="12" type="ORF">PHATRDRAFT_44751</name>
</gene>
<keyword evidence="7" id="KW-0479">Metal-binding</keyword>
<accession>B7FVI2</accession>
<evidence type="ECO:0000256" key="3">
    <source>
        <dbReference type="ARBA" id="ARBA00005300"/>
    </source>
</evidence>
<evidence type="ECO:0000256" key="8">
    <source>
        <dbReference type="ARBA" id="ARBA00022759"/>
    </source>
</evidence>
<dbReference type="PANTHER" id="PTHR46387:SF2">
    <property type="entry name" value="RIBONUCLEASE HI"/>
    <property type="match status" value="1"/>
</dbReference>
<dbReference type="SUPFAM" id="SSF53098">
    <property type="entry name" value="Ribonuclease H-like"/>
    <property type="match status" value="1"/>
</dbReference>
<dbReference type="InterPro" id="IPR037056">
    <property type="entry name" value="RNase_H1_N_sf"/>
</dbReference>
<dbReference type="HOGENOM" id="CLU_736648_0_0_1"/>
<feature type="domain" description="RNase H type-1" evidence="11">
    <location>
        <begin position="164"/>
        <end position="322"/>
    </location>
</feature>
<name>B7FVI2_PHATC</name>
<dbReference type="Gene3D" id="3.40.970.10">
    <property type="entry name" value="Ribonuclease H1, N-terminal domain"/>
    <property type="match status" value="1"/>
</dbReference>
<dbReference type="Proteomes" id="UP000000759">
    <property type="component" value="Chromosome 5"/>
</dbReference>
<comment type="cofactor">
    <cofactor evidence="1">
        <name>Mg(2+)</name>
        <dbReference type="ChEBI" id="CHEBI:18420"/>
    </cofactor>
</comment>
<dbReference type="FunFam" id="3.40.970.10:FF:000002">
    <property type="entry name" value="Ribonuclease H"/>
    <property type="match status" value="1"/>
</dbReference>
<dbReference type="InParanoid" id="B7FVI2"/>
<evidence type="ECO:0000256" key="10">
    <source>
        <dbReference type="ARBA" id="ARBA00022842"/>
    </source>
</evidence>
<dbReference type="Pfam" id="PF13456">
    <property type="entry name" value="RVT_3"/>
    <property type="match status" value="1"/>
</dbReference>
<organism evidence="12 13">
    <name type="scientific">Phaeodactylum tricornutum (strain CCAP 1055/1)</name>
    <dbReference type="NCBI Taxonomy" id="556484"/>
    <lineage>
        <taxon>Eukaryota</taxon>
        <taxon>Sar</taxon>
        <taxon>Stramenopiles</taxon>
        <taxon>Ochrophyta</taxon>
        <taxon>Bacillariophyta</taxon>
        <taxon>Bacillariophyceae</taxon>
        <taxon>Bacillariophycidae</taxon>
        <taxon>Naviculales</taxon>
        <taxon>Phaeodactylaceae</taxon>
        <taxon>Phaeodactylum</taxon>
    </lineage>
</organism>
<dbReference type="STRING" id="556484.B7FVI2"/>
<dbReference type="GO" id="GO:0004523">
    <property type="term" value="F:RNA-DNA hybrid ribonuclease activity"/>
    <property type="evidence" value="ECO:0007669"/>
    <property type="project" value="UniProtKB-EC"/>
</dbReference>
<dbReference type="PANTHER" id="PTHR46387">
    <property type="entry name" value="POLYNUCLEOTIDYL TRANSFERASE, RIBONUCLEASE H-LIKE SUPERFAMILY PROTEIN"/>
    <property type="match status" value="1"/>
</dbReference>
<comment type="similarity">
    <text evidence="3">Belongs to the RNase H family.</text>
</comment>
<dbReference type="PROSITE" id="PS50879">
    <property type="entry name" value="RNASE_H_1"/>
    <property type="match status" value="1"/>
</dbReference>
<evidence type="ECO:0000313" key="13">
    <source>
        <dbReference type="Proteomes" id="UP000000759"/>
    </source>
</evidence>
<reference evidence="12 13" key="1">
    <citation type="journal article" date="2008" name="Nature">
        <title>The Phaeodactylum genome reveals the evolutionary history of diatom genomes.</title>
        <authorList>
            <person name="Bowler C."/>
            <person name="Allen A.E."/>
            <person name="Badger J.H."/>
            <person name="Grimwood J."/>
            <person name="Jabbari K."/>
            <person name="Kuo A."/>
            <person name="Maheswari U."/>
            <person name="Martens C."/>
            <person name="Maumus F."/>
            <person name="Otillar R.P."/>
            <person name="Rayko E."/>
            <person name="Salamov A."/>
            <person name="Vandepoele K."/>
            <person name="Beszteri B."/>
            <person name="Gruber A."/>
            <person name="Heijde M."/>
            <person name="Katinka M."/>
            <person name="Mock T."/>
            <person name="Valentin K."/>
            <person name="Verret F."/>
            <person name="Berges J.A."/>
            <person name="Brownlee C."/>
            <person name="Cadoret J.P."/>
            <person name="Chiovitti A."/>
            <person name="Choi C.J."/>
            <person name="Coesel S."/>
            <person name="De Martino A."/>
            <person name="Detter J.C."/>
            <person name="Durkin C."/>
            <person name="Falciatore A."/>
            <person name="Fournet J."/>
            <person name="Haruta M."/>
            <person name="Huysman M.J."/>
            <person name="Jenkins B.D."/>
            <person name="Jiroutova K."/>
            <person name="Jorgensen R.E."/>
            <person name="Joubert Y."/>
            <person name="Kaplan A."/>
            <person name="Kroger N."/>
            <person name="Kroth P.G."/>
            <person name="La Roche J."/>
            <person name="Lindquist E."/>
            <person name="Lommer M."/>
            <person name="Martin-Jezequel V."/>
            <person name="Lopez P.J."/>
            <person name="Lucas S."/>
            <person name="Mangogna M."/>
            <person name="McGinnis K."/>
            <person name="Medlin L.K."/>
            <person name="Montsant A."/>
            <person name="Oudot-Le Secq M.P."/>
            <person name="Napoli C."/>
            <person name="Obornik M."/>
            <person name="Parker M.S."/>
            <person name="Petit J.L."/>
            <person name="Porcel B.M."/>
            <person name="Poulsen N."/>
            <person name="Robison M."/>
            <person name="Rychlewski L."/>
            <person name="Rynearson T.A."/>
            <person name="Schmutz J."/>
            <person name="Shapiro H."/>
            <person name="Siaut M."/>
            <person name="Stanley M."/>
            <person name="Sussman M.R."/>
            <person name="Taylor A.R."/>
            <person name="Vardi A."/>
            <person name="von Dassow P."/>
            <person name="Vyverman W."/>
            <person name="Willis A."/>
            <person name="Wyrwicz L.S."/>
            <person name="Rokhsar D.S."/>
            <person name="Weissenbach J."/>
            <person name="Armbrust E.V."/>
            <person name="Green B.R."/>
            <person name="Van de Peer Y."/>
            <person name="Grigoriev I.V."/>
        </authorList>
    </citation>
    <scope>NUCLEOTIDE SEQUENCE [LARGE SCALE GENOMIC DNA]</scope>
    <source>
        <strain evidence="12 13">CCAP 1055/1</strain>
    </source>
</reference>
<keyword evidence="9" id="KW-0378">Hydrolase</keyword>
<dbReference type="GeneID" id="7199873"/>
<evidence type="ECO:0000313" key="12">
    <source>
        <dbReference type="EMBL" id="EEC49634.1"/>
    </source>
</evidence>
<comment type="function">
    <text evidence="2">Endonuclease that specifically degrades the RNA of RNA-DNA hybrids.</text>
</comment>
<dbReference type="EMBL" id="CM000608">
    <property type="protein sequence ID" value="EEC49634.1"/>
    <property type="molecule type" value="Genomic_DNA"/>
</dbReference>
<keyword evidence="10" id="KW-0460">Magnesium</keyword>
<dbReference type="GO" id="GO:0003676">
    <property type="term" value="F:nucleic acid binding"/>
    <property type="evidence" value="ECO:0007669"/>
    <property type="project" value="InterPro"/>
</dbReference>
<proteinExistence type="inferred from homology"/>
<evidence type="ECO:0000256" key="6">
    <source>
        <dbReference type="ARBA" id="ARBA00022722"/>
    </source>
</evidence>
<dbReference type="GO" id="GO:0046872">
    <property type="term" value="F:metal ion binding"/>
    <property type="evidence" value="ECO:0007669"/>
    <property type="project" value="UniProtKB-KW"/>
</dbReference>
<reference evidence="13" key="2">
    <citation type="submission" date="2008-08" db="EMBL/GenBank/DDBJ databases">
        <authorList>
            <consortium name="Diatom Consortium"/>
            <person name="Grigoriev I."/>
            <person name="Grimwood J."/>
            <person name="Kuo A."/>
            <person name="Otillar R.P."/>
            <person name="Salamov A."/>
            <person name="Detter J.C."/>
            <person name="Lindquist E."/>
            <person name="Shapiro H."/>
            <person name="Lucas S."/>
            <person name="Glavina del Rio T."/>
            <person name="Pitluck S."/>
            <person name="Rokhsar D."/>
            <person name="Bowler C."/>
        </authorList>
    </citation>
    <scope>GENOME REANNOTATION</scope>
    <source>
        <strain evidence="13">CCAP 1055/1</strain>
    </source>
</reference>
<evidence type="ECO:0000256" key="7">
    <source>
        <dbReference type="ARBA" id="ARBA00022723"/>
    </source>
</evidence>
<dbReference type="AlphaFoldDB" id="B7FVI2"/>
<dbReference type="Gene3D" id="3.30.420.10">
    <property type="entry name" value="Ribonuclease H-like superfamily/Ribonuclease H"/>
    <property type="match status" value="1"/>
</dbReference>
<keyword evidence="8" id="KW-0255">Endonuclease</keyword>
<dbReference type="Pfam" id="PF01693">
    <property type="entry name" value="Cauli_VI"/>
    <property type="match status" value="1"/>
</dbReference>
<dbReference type="KEGG" id="pti:PHATRDRAFT_44751"/>
<dbReference type="SUPFAM" id="SSF55658">
    <property type="entry name" value="L9 N-domain-like"/>
    <property type="match status" value="1"/>
</dbReference>
<evidence type="ECO:0000256" key="1">
    <source>
        <dbReference type="ARBA" id="ARBA00001946"/>
    </source>
</evidence>
<evidence type="ECO:0000256" key="5">
    <source>
        <dbReference type="ARBA" id="ARBA00017721"/>
    </source>
</evidence>
<dbReference type="OrthoDB" id="1938096at2759"/>
<dbReference type="EC" id="3.1.26.4" evidence="4"/>
<sequence length="376" mass="41777">MPKKYYAVAAGRRTGILDSWVECQAQTNGFSGAKFKSFHDKQQAEDYLRAHGQTSASPPSNADVRIITAFRSGPRSPVASPATVSCEKAIEHIRSAHAARPNPDVRIVTAFTSRPCKRDSPEFVSAARPRKYAKTGYSVGSELDNSENAKAETRHRSLCPVGSRRLKIHINFDGGSRGNPGVAGAGVAVVLTDLDWRIGDGLCERLNVHLRFFVGTGATNNEAEYSGALWALTVAREETRRFESFYDCEAHVQLVVQGDSKLIIQQLKGNYTCKSPKLKPYYEKAIQLLDDFQSFAQFRLSLEHVYRESNKQADGLANEAMDAQRSWLTTSLDGHEMQHALSDRYHSKRLVLGSAVLLRQDVAYKAFGYRLLGYII</sequence>